<accession>A0A0A8Y5J3</accession>
<name>A0A0A8Y5J3_ARUDO</name>
<reference evidence="1" key="1">
    <citation type="submission" date="2014-09" db="EMBL/GenBank/DDBJ databases">
        <authorList>
            <person name="Magalhaes I.L.F."/>
            <person name="Oliveira U."/>
            <person name="Santos F.R."/>
            <person name="Vidigal T.H.D.A."/>
            <person name="Brescovit A.D."/>
            <person name="Santos A.J."/>
        </authorList>
    </citation>
    <scope>NUCLEOTIDE SEQUENCE</scope>
    <source>
        <tissue evidence="1">Shoot tissue taken approximately 20 cm above the soil surface</tissue>
    </source>
</reference>
<evidence type="ECO:0000313" key="1">
    <source>
        <dbReference type="EMBL" id="JAD20238.1"/>
    </source>
</evidence>
<dbReference type="AlphaFoldDB" id="A0A0A8Y5J3"/>
<dbReference type="EMBL" id="GBRH01277657">
    <property type="protein sequence ID" value="JAD20238.1"/>
    <property type="molecule type" value="Transcribed_RNA"/>
</dbReference>
<reference evidence="1" key="2">
    <citation type="journal article" date="2015" name="Data Brief">
        <title>Shoot transcriptome of the giant reed, Arundo donax.</title>
        <authorList>
            <person name="Barrero R.A."/>
            <person name="Guerrero F.D."/>
            <person name="Moolhuijzen P."/>
            <person name="Goolsby J.A."/>
            <person name="Tidwell J."/>
            <person name="Bellgard S.E."/>
            <person name="Bellgard M.I."/>
        </authorList>
    </citation>
    <scope>NUCLEOTIDE SEQUENCE</scope>
    <source>
        <tissue evidence="1">Shoot tissue taken approximately 20 cm above the soil surface</tissue>
    </source>
</reference>
<proteinExistence type="predicted"/>
<protein>
    <submittedName>
        <fullName evidence="1">Uncharacterized protein</fullName>
    </submittedName>
</protein>
<sequence>MILQVLIFCCFEPSICPCVYFHELLQC</sequence>
<organism evidence="1">
    <name type="scientific">Arundo donax</name>
    <name type="common">Giant reed</name>
    <name type="synonym">Donax arundinaceus</name>
    <dbReference type="NCBI Taxonomy" id="35708"/>
    <lineage>
        <taxon>Eukaryota</taxon>
        <taxon>Viridiplantae</taxon>
        <taxon>Streptophyta</taxon>
        <taxon>Embryophyta</taxon>
        <taxon>Tracheophyta</taxon>
        <taxon>Spermatophyta</taxon>
        <taxon>Magnoliopsida</taxon>
        <taxon>Liliopsida</taxon>
        <taxon>Poales</taxon>
        <taxon>Poaceae</taxon>
        <taxon>PACMAD clade</taxon>
        <taxon>Arundinoideae</taxon>
        <taxon>Arundineae</taxon>
        <taxon>Arundo</taxon>
    </lineage>
</organism>